<organism evidence="2 4">
    <name type="scientific">Oryza sativa subsp. japonica</name>
    <name type="common">Rice</name>
    <dbReference type="NCBI Taxonomy" id="39947"/>
    <lineage>
        <taxon>Eukaryota</taxon>
        <taxon>Viridiplantae</taxon>
        <taxon>Streptophyta</taxon>
        <taxon>Embryophyta</taxon>
        <taxon>Tracheophyta</taxon>
        <taxon>Spermatophyta</taxon>
        <taxon>Magnoliopsida</taxon>
        <taxon>Liliopsida</taxon>
        <taxon>Poales</taxon>
        <taxon>Poaceae</taxon>
        <taxon>BOP clade</taxon>
        <taxon>Oryzoideae</taxon>
        <taxon>Oryzeae</taxon>
        <taxon>Oryzinae</taxon>
        <taxon>Oryza</taxon>
        <taxon>Oryza sativa</taxon>
    </lineage>
</organism>
<protein>
    <submittedName>
        <fullName evidence="3">Os06g0703700 protein</fullName>
    </submittedName>
</protein>
<reference evidence="3" key="5">
    <citation type="journal article" date="2008" name="Nucleic Acids Res.">
        <title>The Rice Annotation Project Database (RAP-DB): 2008 update.</title>
        <authorList>
            <consortium name="The Rice Annotation Project (RAP)"/>
            <person name="Tanaka T."/>
            <person name="Antonio B.A."/>
            <person name="Kikuchi S."/>
            <person name="Matsumoto T."/>
            <person name="Nagamura Y."/>
            <person name="Numa H."/>
            <person name="Sakai H."/>
            <person name="Wu J."/>
            <person name="Itoh T."/>
            <person name="Sasaki T."/>
            <person name="Aono R."/>
            <person name="Fujii Y."/>
            <person name="Habara T."/>
            <person name="Harada E."/>
            <person name="Kanno M."/>
            <person name="Kawahara Y."/>
            <person name="Kawashima H."/>
            <person name="Kubooka H."/>
            <person name="Matsuya A."/>
            <person name="Nakaoka H."/>
            <person name="Saichi N."/>
            <person name="Sanbonmatsu R."/>
            <person name="Sato Y."/>
            <person name="Shinso Y."/>
            <person name="Suzuki M."/>
            <person name="Takeda J."/>
            <person name="Tanino M."/>
            <person name="Todokoro F."/>
            <person name="Yamaguchi K."/>
            <person name="Yamamoto N."/>
            <person name="Yamasaki C."/>
            <person name="Imanishi T."/>
            <person name="Okido T."/>
            <person name="Tada M."/>
            <person name="Ikeo K."/>
            <person name="Tateno Y."/>
            <person name="Gojobori T."/>
            <person name="Lin Y.C."/>
            <person name="Wei F.J."/>
            <person name="Hsing Y.I."/>
            <person name="Zhao Q."/>
            <person name="Han B."/>
            <person name="Kramer M.R."/>
            <person name="McCombie R.W."/>
            <person name="Lonsdale D."/>
            <person name="O'Donovan C.C."/>
            <person name="Whitfield E.J."/>
            <person name="Apweiler R."/>
            <person name="Koyanagi K.O."/>
            <person name="Khurana J.P."/>
            <person name="Raghuvanshi S."/>
            <person name="Singh N.K."/>
            <person name="Tyagi A.K."/>
            <person name="Haberer G."/>
            <person name="Fujisawa M."/>
            <person name="Hosokawa S."/>
            <person name="Ito Y."/>
            <person name="Ikawa H."/>
            <person name="Shibata M."/>
            <person name="Yamamoto M."/>
            <person name="Bruskiewich R.M."/>
            <person name="Hoen D.R."/>
            <person name="Bureau TE."/>
            <person name="Namiki N."/>
            <person name="Ohyanagi H."/>
            <person name="Sakai Y."/>
            <person name="Nobushima S."/>
            <person name="Sakata K."/>
            <person name="Barrero R.A."/>
            <person name="Sato Y."/>
            <person name="Souvorov A."/>
            <person name="Smith-White B."/>
            <person name="Tatusova T."/>
            <person name="An S."/>
            <person name="An G."/>
            <person name="OOta S."/>
            <person name="Fuks G."/>
            <person name="Messing J."/>
            <person name="Christie K.R."/>
            <person name="Lieberherr D."/>
            <person name="Kim H."/>
            <person name="Zuccolo A."/>
            <person name="Wing R.A."/>
            <person name="Nobuta K."/>
            <person name="Green P.J."/>
            <person name="Lu C."/>
            <person name="Meyers BC."/>
            <person name="Chaparro C."/>
            <person name="Piegu B."/>
            <person name="Panaud O."/>
            <person name="Echeverria M."/>
        </authorList>
    </citation>
    <scope>NUCLEOTIDE SEQUENCE</scope>
</reference>
<keyword evidence="1" id="KW-0732">Signal</keyword>
<reference evidence="3" key="3">
    <citation type="journal article" date="2006" name="Nucleic Acids Res.">
        <title>The Rice Annotation Project Database (RAP-DB): hub for Oryza sativa ssp. japonica genome information.</title>
        <authorList>
            <person name="Ohyanagi H."/>
            <person name="Tanaka T."/>
            <person name="Sakai H."/>
            <person name="Shigemoto Y."/>
            <person name="Yamaguchi K."/>
            <person name="Habara T."/>
            <person name="Fujii Y."/>
            <person name="Antonio B.A."/>
            <person name="Nagamura Y."/>
            <person name="Imanishi T."/>
            <person name="Ikeo K."/>
            <person name="Itoh T."/>
            <person name="Gojobori T."/>
            <person name="Sasaki T."/>
        </authorList>
    </citation>
    <scope>NUCLEOTIDE SEQUENCE</scope>
</reference>
<dbReference type="AlphaFoldDB" id="Q5Z815"/>
<dbReference type="EMBL" id="AP008212">
    <property type="protein sequence ID" value="BAF20415.1"/>
    <property type="molecule type" value="Genomic_DNA"/>
</dbReference>
<evidence type="ECO:0000313" key="2">
    <source>
        <dbReference type="EMBL" id="BAD54041.1"/>
    </source>
</evidence>
<sequence>MWSTRRNASMTTFPLTLCTGSITTATARGCSCSKLCCVAMSVPESQQPKPGWEWYHPTTISGRPVCRSISSISLWNAWSTASTLTPVPLCGMANTSATVTVYSSTNSPSISPITSIGTPARPCLSILRRARGDTLICSDVSGCGLSPPTAAIIALSMLASIGFRCRFLHHDSIDQR</sequence>
<accession>Q5Z815</accession>
<dbReference type="Proteomes" id="UP000000763">
    <property type="component" value="Chromosome 6"/>
</dbReference>
<feature type="signal peptide" evidence="1">
    <location>
        <begin position="1"/>
        <end position="27"/>
    </location>
</feature>
<reference evidence="2" key="1">
    <citation type="submission" date="2001-11" db="EMBL/GenBank/DDBJ databases">
        <title>Oryza sativa nipponbare(GA3) genomic DNA, chromosome 6, BAC clone:OJ1215_E11.</title>
        <authorList>
            <person name="Sasaki T."/>
            <person name="Matsumoto T."/>
            <person name="Yamamoto K."/>
        </authorList>
    </citation>
    <scope>NUCLEOTIDE SEQUENCE</scope>
</reference>
<reference evidence="3 4" key="2">
    <citation type="journal article" date="2005" name="Nature">
        <title>The map-based sequence of the rice genome.</title>
        <authorList>
            <consortium name="International rice genome sequencing project (IRGSP)"/>
            <person name="Matsumoto T."/>
            <person name="Wu J."/>
            <person name="Kanamori H."/>
            <person name="Katayose Y."/>
            <person name="Fujisawa M."/>
            <person name="Namiki N."/>
            <person name="Mizuno H."/>
            <person name="Yamamoto K."/>
            <person name="Antonio B.A."/>
            <person name="Baba T."/>
            <person name="Sakata K."/>
            <person name="Nagamura Y."/>
            <person name="Aoki H."/>
            <person name="Arikawa K."/>
            <person name="Arita K."/>
            <person name="Bito T."/>
            <person name="Chiden Y."/>
            <person name="Fujitsuka N."/>
            <person name="Fukunaka R."/>
            <person name="Hamada M."/>
            <person name="Harada C."/>
            <person name="Hayashi A."/>
            <person name="Hijishita S."/>
            <person name="Honda M."/>
            <person name="Hosokawa S."/>
            <person name="Ichikawa Y."/>
            <person name="Idonuma A."/>
            <person name="Iijima M."/>
            <person name="Ikeda M."/>
            <person name="Ikeno M."/>
            <person name="Ito K."/>
            <person name="Ito S."/>
            <person name="Ito T."/>
            <person name="Ito Y."/>
            <person name="Ito Y."/>
            <person name="Iwabuchi A."/>
            <person name="Kamiya K."/>
            <person name="Karasawa W."/>
            <person name="Kurita K."/>
            <person name="Katagiri S."/>
            <person name="Kikuta A."/>
            <person name="Kobayashi H."/>
            <person name="Kobayashi N."/>
            <person name="Machita K."/>
            <person name="Maehara T."/>
            <person name="Masukawa M."/>
            <person name="Mizubayashi T."/>
            <person name="Mukai Y."/>
            <person name="Nagasaki H."/>
            <person name="Nagata Y."/>
            <person name="Naito S."/>
            <person name="Nakashima M."/>
            <person name="Nakama Y."/>
            <person name="Nakamichi Y."/>
            <person name="Nakamura M."/>
            <person name="Meguro A."/>
            <person name="Negishi M."/>
            <person name="Ohta I."/>
            <person name="Ohta T."/>
            <person name="Okamoto M."/>
            <person name="Ono N."/>
            <person name="Saji S."/>
            <person name="Sakaguchi M."/>
            <person name="Sakai K."/>
            <person name="Shibata M."/>
            <person name="Shimokawa T."/>
            <person name="Song J."/>
            <person name="Takazaki Y."/>
            <person name="Terasawa K."/>
            <person name="Tsugane M."/>
            <person name="Tsuji K."/>
            <person name="Ueda S."/>
            <person name="Waki K."/>
            <person name="Yamagata H."/>
            <person name="Yamamoto M."/>
            <person name="Yamamoto S."/>
            <person name="Yamane H."/>
            <person name="Yoshiki S."/>
            <person name="Yoshihara R."/>
            <person name="Yukawa K."/>
            <person name="Zhong H."/>
            <person name="Yano M."/>
            <person name="Yuan Q."/>
            <person name="Ouyang S."/>
            <person name="Liu J."/>
            <person name="Jones K.M."/>
            <person name="Gansberger K."/>
            <person name="Moffat K."/>
            <person name="Hill J."/>
            <person name="Bera J."/>
            <person name="Fadrosh D."/>
            <person name="Jin S."/>
            <person name="Johri S."/>
            <person name="Kim M."/>
            <person name="Overton L."/>
            <person name="Reardon M."/>
            <person name="Tsitrin T."/>
            <person name="Vuong H."/>
            <person name="Weaver B."/>
            <person name="Ciecko A."/>
            <person name="Tallon L."/>
            <person name="Jackson J."/>
            <person name="Pai G."/>
            <person name="Aken S.V."/>
            <person name="Utterback T."/>
            <person name="Reidmuller S."/>
            <person name="Feldblyum T."/>
            <person name="Hsiao J."/>
            <person name="Zismann V."/>
            <person name="Iobst S."/>
            <person name="de Vazeille A.R."/>
            <person name="Buell C.R."/>
            <person name="Ying K."/>
            <person name="Li Y."/>
            <person name="Lu T."/>
            <person name="Huang Y."/>
            <person name="Zhao Q."/>
            <person name="Feng Q."/>
            <person name="Zhang L."/>
            <person name="Zhu J."/>
            <person name="Weng Q."/>
            <person name="Mu J."/>
            <person name="Lu Y."/>
            <person name="Fan D."/>
            <person name="Liu Y."/>
            <person name="Guan J."/>
            <person name="Zhang Y."/>
            <person name="Yu S."/>
            <person name="Liu X."/>
            <person name="Zhang Y."/>
            <person name="Hong G."/>
            <person name="Han B."/>
            <person name="Choisne N."/>
            <person name="Demange N."/>
            <person name="Orjeda G."/>
            <person name="Samain S."/>
            <person name="Cattolico L."/>
            <person name="Pelletier E."/>
            <person name="Couloux A."/>
            <person name="Segurens B."/>
            <person name="Wincker P."/>
            <person name="D'Hont A."/>
            <person name="Scarpelli C."/>
            <person name="Weissenbach J."/>
            <person name="Salanoubat M."/>
            <person name="Quetier F."/>
            <person name="Yu Y."/>
            <person name="Kim H.R."/>
            <person name="Rambo T."/>
            <person name="Currie J."/>
            <person name="Collura K."/>
            <person name="Luo M."/>
            <person name="Yang T."/>
            <person name="Ammiraju J.S.S."/>
            <person name="Engler F."/>
            <person name="Soderlund C."/>
            <person name="Wing R.A."/>
            <person name="Palmer L.E."/>
            <person name="de la Bastide M."/>
            <person name="Spiegel L."/>
            <person name="Nascimento L."/>
            <person name="Zutavern T."/>
            <person name="O'Shaughnessy A."/>
            <person name="Dike S."/>
            <person name="Dedhia N."/>
            <person name="Preston R."/>
            <person name="Balija V."/>
            <person name="McCombie W.R."/>
            <person name="Chow T."/>
            <person name="Chen H."/>
            <person name="Chung M."/>
            <person name="Chen C."/>
            <person name="Shaw J."/>
            <person name="Wu H."/>
            <person name="Hsiao K."/>
            <person name="Chao Y."/>
            <person name="Chu M."/>
            <person name="Cheng C."/>
            <person name="Hour A."/>
            <person name="Lee P."/>
            <person name="Lin S."/>
            <person name="Lin Y."/>
            <person name="Liou J."/>
            <person name="Liu S."/>
            <person name="Hsing Y."/>
            <person name="Raghuvanshi S."/>
            <person name="Mohanty A."/>
            <person name="Bharti A.K."/>
            <person name="Gaur A."/>
            <person name="Gupta V."/>
            <person name="Kumar D."/>
            <person name="Ravi V."/>
            <person name="Vij S."/>
            <person name="Kapur A."/>
            <person name="Khurana P."/>
            <person name="Khurana P."/>
            <person name="Khurana J.P."/>
            <person name="Tyagi A.K."/>
            <person name="Gaikwad K."/>
            <person name="Singh A."/>
            <person name="Dalal V."/>
            <person name="Srivastava S."/>
            <person name="Dixit A."/>
            <person name="Pal A.K."/>
            <person name="Ghazi I.A."/>
            <person name="Yadav M."/>
            <person name="Pandit A."/>
            <person name="Bhargava A."/>
            <person name="Sureshbabu K."/>
            <person name="Batra K."/>
            <person name="Sharma T.R."/>
            <person name="Mohapatra T."/>
            <person name="Singh N.K."/>
            <person name="Messing J."/>
            <person name="Nelson A.B."/>
            <person name="Fuks G."/>
            <person name="Kavchok S."/>
            <person name="Keizer G."/>
            <person name="Linton E."/>
            <person name="Llaca V."/>
            <person name="Song R."/>
            <person name="Tanyolac B."/>
            <person name="Young S."/>
            <person name="Ho-Il K."/>
            <person name="Hahn J.H."/>
            <person name="Sangsakoo G."/>
            <person name="Vanavichit A."/>
            <person name="de Mattos Luiz.A.T."/>
            <person name="Zimmer P.D."/>
            <person name="Malone G."/>
            <person name="Dellagostin O."/>
            <person name="de Oliveira A.C."/>
            <person name="Bevan M."/>
            <person name="Bancroft I."/>
            <person name="Minx P."/>
            <person name="Cordum H."/>
            <person name="Wilson R."/>
            <person name="Cheng Z."/>
            <person name="Jin W."/>
            <person name="Jiang J."/>
            <person name="Leong S.A."/>
            <person name="Iwama H."/>
            <person name="Gojobori T."/>
            <person name="Itoh T."/>
            <person name="Niimura Y."/>
            <person name="Fujii Y."/>
            <person name="Habara T."/>
            <person name="Sakai H."/>
            <person name="Sato Y."/>
            <person name="Wilson G."/>
            <person name="Kumar K."/>
            <person name="McCouch S."/>
            <person name="Juretic N."/>
            <person name="Hoen D."/>
            <person name="Wright S."/>
            <person name="Bruskiewich R."/>
            <person name="Bureau T."/>
            <person name="Miyao A."/>
            <person name="Hirochika H."/>
            <person name="Nishikawa T."/>
            <person name="Kadowaki K."/>
            <person name="Sugiura M."/>
            <person name="Burr B."/>
            <person name="Sasaki T."/>
        </authorList>
    </citation>
    <scope>NUCLEOTIDE SEQUENCE [LARGE SCALE GENOMIC DNA]</scope>
    <source>
        <strain evidence="4">cv. Nipponbare</strain>
    </source>
</reference>
<name>Q5Z815_ORYSJ</name>
<evidence type="ECO:0000313" key="4">
    <source>
        <dbReference type="Proteomes" id="UP000000763"/>
    </source>
</evidence>
<feature type="chain" id="PRO_5010141007" evidence="1">
    <location>
        <begin position="28"/>
        <end position="176"/>
    </location>
</feature>
<proteinExistence type="predicted"/>
<reference evidence="3" key="4">
    <citation type="journal article" date="2007" name="Genome Res.">
        <title>Curated Genome Annotation of Oryza sativa ssp. japonica and Comparative Genome Analysis with Arabidopsis thaliana.</title>
        <authorList>
            <consortium name="The Rice Annotation Project (RAP)"/>
            <person name="Itoh T."/>
            <person name="Tanaka T."/>
            <person name="Barrero R.A."/>
            <person name="Yamasaki C."/>
            <person name="Fujii Y."/>
            <person name="Hilton P.B."/>
            <person name="Antonio B.A."/>
            <person name="Aono H."/>
            <person name="Apweiler R."/>
            <person name="Bruskiewich R."/>
            <person name="Bureau T."/>
            <person name="Burr F."/>
            <person name="Costa de Oliveira A."/>
            <person name="Fuks G."/>
            <person name="Habara T."/>
            <person name="Haberer G."/>
            <person name="Han B."/>
            <person name="Harada E."/>
            <person name="Hiraki A.T."/>
            <person name="Hirochika H."/>
            <person name="Hoen D."/>
            <person name="Hokari H."/>
            <person name="Hosokawa S."/>
            <person name="Hsing Y."/>
            <person name="Ikawa H."/>
            <person name="Ikeo K."/>
            <person name="Imanishi T."/>
            <person name="Ito Y."/>
            <person name="Jaiswal P."/>
            <person name="Kanno M."/>
            <person name="Kawahara Y."/>
            <person name="Kawamura T."/>
            <person name="Kawashima H."/>
            <person name="Khurana J.P."/>
            <person name="Kikuchi S."/>
            <person name="Komatsu S."/>
            <person name="Koyanagi K.O."/>
            <person name="Kubooka H."/>
            <person name="Lieberherr D."/>
            <person name="Lin Y.C."/>
            <person name="Lonsdale D."/>
            <person name="Matsumoto T."/>
            <person name="Matsuya A."/>
            <person name="McCombie W.R."/>
            <person name="Messing J."/>
            <person name="Miyao A."/>
            <person name="Mulder N."/>
            <person name="Nagamura Y."/>
            <person name="Nam J."/>
            <person name="Namiki N."/>
            <person name="Numa H."/>
            <person name="Nurimoto S."/>
            <person name="O'donovan C."/>
            <person name="Ohyanagi H."/>
            <person name="Okido T."/>
            <person name="Oota S."/>
            <person name="Osato N."/>
            <person name="Palmer L.E."/>
            <person name="Quetier F."/>
            <person name="Raghuvanshi S."/>
            <person name="Saichi N."/>
            <person name="Sakai H."/>
            <person name="Sakai Y."/>
            <person name="Sakata K."/>
            <person name="Sakurai T."/>
            <person name="Sato F."/>
            <person name="Sato Y."/>
            <person name="Schoof H."/>
            <person name="Seki M."/>
            <person name="Shibata M."/>
            <person name="Shimizu Y."/>
            <person name="Shinozaki K."/>
            <person name="Shinso Y."/>
            <person name="Singh N.K."/>
            <person name="Smith-White B."/>
            <person name="Takeda J."/>
            <person name="Tanino M."/>
            <person name="Tatusova T."/>
            <person name="Thongjuea S."/>
            <person name="Todokoro F."/>
            <person name="Tsugane M."/>
            <person name="Tyagi A.K."/>
            <person name="Vanavichit A."/>
            <person name="Wang A."/>
            <person name="Wing R.A."/>
            <person name="Yamaguchi K."/>
            <person name="Yamamoto M."/>
            <person name="Yamamoto N."/>
            <person name="Yu Y."/>
            <person name="Zhang H."/>
            <person name="Zhao Q."/>
            <person name="Higo K."/>
            <person name="Burr B."/>
            <person name="Gojobori T."/>
            <person name="Sasaki T."/>
        </authorList>
    </citation>
    <scope>NUCLEOTIDE SEQUENCE</scope>
</reference>
<evidence type="ECO:0000256" key="1">
    <source>
        <dbReference type="SAM" id="SignalP"/>
    </source>
</evidence>
<reference evidence="4" key="6">
    <citation type="journal article" date="2008" name="Nucleic Acids Res.">
        <title>The rice annotation project database (RAP-DB): 2008 update.</title>
        <authorList>
            <consortium name="The rice annotation project (RAP)"/>
        </authorList>
    </citation>
    <scope>GENOME REANNOTATION</scope>
    <source>
        <strain evidence="4">cv. Nipponbare</strain>
    </source>
</reference>
<reference evidence="3" key="8">
    <citation type="submission" date="2012-08" db="EMBL/GenBank/DDBJ databases">
        <title>The Second Rice Annotation Project Meeting (RAP2).</title>
        <authorList>
            <consortium name="The Rice Annotation Project (RAP)"/>
        </authorList>
    </citation>
    <scope>NUCLEOTIDE SEQUENCE</scope>
</reference>
<gene>
    <name evidence="3" type="ordered locus">Os06g0703700</name>
    <name evidence="2" type="ORF">OJ1215_E11.14</name>
</gene>
<evidence type="ECO:0000313" key="3">
    <source>
        <dbReference type="EMBL" id="BAF20415.1"/>
    </source>
</evidence>
<dbReference type="KEGG" id="dosa:Os06g0703700"/>
<dbReference type="EMBL" id="AP004324">
    <property type="protein sequence ID" value="BAD54041.1"/>
    <property type="molecule type" value="Genomic_DNA"/>
</dbReference>
<reference evidence="3" key="7">
    <citation type="submission" date="2012-08" db="EMBL/GenBank/DDBJ databases">
        <title>Oryza sativa nipponbare(GA3) genomic DNA, chromosome 6.</title>
        <authorList>
            <consortium name="IRGSP(International Rice Genome Sequencing Project)"/>
        </authorList>
    </citation>
    <scope>NUCLEOTIDE SEQUENCE</scope>
</reference>